<comment type="function">
    <text evidence="4">Formation of pseudouridine at positions 38, 39 and 40 in the anticodon stem and loop of transfer RNAs.</text>
</comment>
<evidence type="ECO:0000259" key="6">
    <source>
        <dbReference type="Pfam" id="PF01416"/>
    </source>
</evidence>
<dbReference type="InterPro" id="IPR001406">
    <property type="entry name" value="PsdUridine_synth_TruA"/>
</dbReference>
<dbReference type="InterPro" id="IPR020094">
    <property type="entry name" value="TruA/RsuA/RluB/E/F_N"/>
</dbReference>
<comment type="similarity">
    <text evidence="1 4 5">Belongs to the tRNA pseudouridine synthase TruA family.</text>
</comment>
<dbReference type="GO" id="GO:0160147">
    <property type="term" value="F:tRNA pseudouridine(38-40) synthase activity"/>
    <property type="evidence" value="ECO:0007669"/>
    <property type="project" value="UniProtKB-EC"/>
</dbReference>
<dbReference type="SUPFAM" id="SSF55120">
    <property type="entry name" value="Pseudouridine synthase"/>
    <property type="match status" value="1"/>
</dbReference>
<evidence type="ECO:0000256" key="4">
    <source>
        <dbReference type="HAMAP-Rule" id="MF_00171"/>
    </source>
</evidence>
<feature type="domain" description="Pseudouridine synthase I TruA alpha/beta" evidence="6">
    <location>
        <begin position="148"/>
        <end position="250"/>
    </location>
</feature>
<dbReference type="PANTHER" id="PTHR11142">
    <property type="entry name" value="PSEUDOURIDYLATE SYNTHASE"/>
    <property type="match status" value="1"/>
</dbReference>
<dbReference type="InterPro" id="IPR020097">
    <property type="entry name" value="PsdUridine_synth_TruA_a/b_dom"/>
</dbReference>
<dbReference type="Gene3D" id="3.30.70.580">
    <property type="entry name" value="Pseudouridine synthase I, catalytic domain, N-terminal subdomain"/>
    <property type="match status" value="1"/>
</dbReference>
<evidence type="ECO:0000256" key="5">
    <source>
        <dbReference type="RuleBase" id="RU003792"/>
    </source>
</evidence>
<feature type="binding site" evidence="4">
    <location>
        <position position="117"/>
    </location>
    <ligand>
        <name>substrate</name>
    </ligand>
</feature>
<feature type="active site" description="Nucleophile" evidence="4">
    <location>
        <position position="56"/>
    </location>
</feature>
<dbReference type="EC" id="5.4.99.12" evidence="4"/>
<sequence>MQTDSQRYFLEIAYRGTAYHGWQVQDNAISVQEKLNQAMKTVLRQDVETTGAGRTDTGVHAKQLFVHVDLPIIPEAAQLVKLTHAFNALLPYDISVKRMIPVHADAHARFDATSRSYEYHIHTQKNPFLHEASSYFRDRPDVEKMNIAAQQLLGKQDFGSFSKAHTQVFTNICTVTEARWEEIGDRLIFHVTADRFLRNMVRAIVGTLLEVGMKGKPIEHVAEVIASQDRARAGVSVPACGLYLTKVIYPYIDITS</sequence>
<comment type="subunit">
    <text evidence="4">Homodimer.</text>
</comment>
<dbReference type="HAMAP" id="MF_00171">
    <property type="entry name" value="TruA"/>
    <property type="match status" value="1"/>
</dbReference>
<evidence type="ECO:0000256" key="1">
    <source>
        <dbReference type="ARBA" id="ARBA00009375"/>
    </source>
</evidence>
<proteinExistence type="inferred from homology"/>
<name>A0ABW5NK04_9SPHI</name>
<dbReference type="CDD" id="cd02570">
    <property type="entry name" value="PseudoU_synth_EcTruA"/>
    <property type="match status" value="1"/>
</dbReference>
<dbReference type="EMBL" id="JBHUMA010000004">
    <property type="protein sequence ID" value="MFD2598162.1"/>
    <property type="molecule type" value="Genomic_DNA"/>
</dbReference>
<comment type="catalytic activity">
    <reaction evidence="4 5">
        <text>uridine(38/39/40) in tRNA = pseudouridine(38/39/40) in tRNA</text>
        <dbReference type="Rhea" id="RHEA:22376"/>
        <dbReference type="Rhea" id="RHEA-COMP:10085"/>
        <dbReference type="Rhea" id="RHEA-COMP:10087"/>
        <dbReference type="ChEBI" id="CHEBI:65314"/>
        <dbReference type="ChEBI" id="CHEBI:65315"/>
        <dbReference type="EC" id="5.4.99.12"/>
    </reaction>
</comment>
<dbReference type="RefSeq" id="WP_380867831.1">
    <property type="nucleotide sequence ID" value="NZ_JBHUMA010000004.1"/>
</dbReference>
<keyword evidence="2 4" id="KW-0819">tRNA processing</keyword>
<dbReference type="NCBIfam" id="TIGR00071">
    <property type="entry name" value="hisT_truA"/>
    <property type="match status" value="1"/>
</dbReference>
<comment type="caution">
    <text evidence="7">The sequence shown here is derived from an EMBL/GenBank/DDBJ whole genome shotgun (WGS) entry which is preliminary data.</text>
</comment>
<evidence type="ECO:0000313" key="7">
    <source>
        <dbReference type="EMBL" id="MFD2598162.1"/>
    </source>
</evidence>
<protein>
    <recommendedName>
        <fullName evidence="4">tRNA pseudouridine synthase A</fullName>
        <ecNumber evidence="4">5.4.99.12</ecNumber>
    </recommendedName>
    <alternativeName>
        <fullName evidence="4">tRNA pseudouridine(38-40) synthase</fullName>
    </alternativeName>
    <alternativeName>
        <fullName evidence="4">tRNA pseudouridylate synthase I</fullName>
    </alternativeName>
    <alternativeName>
        <fullName evidence="4">tRNA-uridine isomerase I</fullName>
    </alternativeName>
</protein>
<keyword evidence="3 4" id="KW-0413">Isomerase</keyword>
<dbReference type="Gene3D" id="3.30.70.660">
    <property type="entry name" value="Pseudouridine synthase I, catalytic domain, C-terminal subdomain"/>
    <property type="match status" value="1"/>
</dbReference>
<dbReference type="InterPro" id="IPR020103">
    <property type="entry name" value="PsdUridine_synth_cat_dom_sf"/>
</dbReference>
<dbReference type="PANTHER" id="PTHR11142:SF0">
    <property type="entry name" value="TRNA PSEUDOURIDINE SYNTHASE-LIKE 1"/>
    <property type="match status" value="1"/>
</dbReference>
<keyword evidence="8" id="KW-1185">Reference proteome</keyword>
<accession>A0ABW5NK04</accession>
<gene>
    <name evidence="4 7" type="primary">truA</name>
    <name evidence="7" type="ORF">ACFSQ3_04280</name>
</gene>
<evidence type="ECO:0000313" key="8">
    <source>
        <dbReference type="Proteomes" id="UP001597393"/>
    </source>
</evidence>
<evidence type="ECO:0000256" key="2">
    <source>
        <dbReference type="ARBA" id="ARBA00022694"/>
    </source>
</evidence>
<dbReference type="Proteomes" id="UP001597393">
    <property type="component" value="Unassembled WGS sequence"/>
</dbReference>
<evidence type="ECO:0000256" key="3">
    <source>
        <dbReference type="ARBA" id="ARBA00023235"/>
    </source>
</evidence>
<organism evidence="7 8">
    <name type="scientific">Sphingobacterium corticis</name>
    <dbReference type="NCBI Taxonomy" id="1812823"/>
    <lineage>
        <taxon>Bacteria</taxon>
        <taxon>Pseudomonadati</taxon>
        <taxon>Bacteroidota</taxon>
        <taxon>Sphingobacteriia</taxon>
        <taxon>Sphingobacteriales</taxon>
        <taxon>Sphingobacteriaceae</taxon>
        <taxon>Sphingobacterium</taxon>
    </lineage>
</organism>
<dbReference type="PIRSF" id="PIRSF001430">
    <property type="entry name" value="tRNA_psdUrid_synth"/>
    <property type="match status" value="1"/>
</dbReference>
<reference evidence="8" key="1">
    <citation type="journal article" date="2019" name="Int. J. Syst. Evol. Microbiol.">
        <title>The Global Catalogue of Microorganisms (GCM) 10K type strain sequencing project: providing services to taxonomists for standard genome sequencing and annotation.</title>
        <authorList>
            <consortium name="The Broad Institute Genomics Platform"/>
            <consortium name="The Broad Institute Genome Sequencing Center for Infectious Disease"/>
            <person name="Wu L."/>
            <person name="Ma J."/>
        </authorList>
    </citation>
    <scope>NUCLEOTIDE SEQUENCE [LARGE SCALE GENOMIC DNA]</scope>
    <source>
        <strain evidence="8">KCTC 42248</strain>
    </source>
</reference>
<dbReference type="InterPro" id="IPR020095">
    <property type="entry name" value="PsdUridine_synth_TruA_C"/>
</dbReference>
<comment type="caution">
    <text evidence="4">Lacks conserved residue(s) required for the propagation of feature annotation.</text>
</comment>
<dbReference type="Pfam" id="PF01416">
    <property type="entry name" value="PseudoU_synth_1"/>
    <property type="match status" value="1"/>
</dbReference>